<dbReference type="SMART" id="SM00919">
    <property type="entry name" value="Malic_M"/>
    <property type="match status" value="1"/>
</dbReference>
<comment type="catalytic activity">
    <reaction evidence="9">
        <text>(S)-malate + H(+) = (S)-lactate + CO2</text>
        <dbReference type="Rhea" id="RHEA:46276"/>
        <dbReference type="ChEBI" id="CHEBI:15378"/>
        <dbReference type="ChEBI" id="CHEBI:15589"/>
        <dbReference type="ChEBI" id="CHEBI:16526"/>
        <dbReference type="ChEBI" id="CHEBI:16651"/>
        <dbReference type="EC" id="4.1.1.101"/>
    </reaction>
</comment>
<evidence type="ECO:0000256" key="3">
    <source>
        <dbReference type="ARBA" id="ARBA00011738"/>
    </source>
</evidence>
<dbReference type="InterPro" id="IPR037062">
    <property type="entry name" value="Malic_N_dom_sf"/>
</dbReference>
<dbReference type="CDD" id="cd05312">
    <property type="entry name" value="NAD_bind_1_malic_enz"/>
    <property type="match status" value="1"/>
</dbReference>
<feature type="binding site" evidence="14">
    <location>
        <position position="275"/>
    </location>
    <ligand>
        <name>a divalent metal cation</name>
        <dbReference type="ChEBI" id="CHEBI:60240"/>
    </ligand>
</feature>
<evidence type="ECO:0000259" key="17">
    <source>
        <dbReference type="SMART" id="SM01274"/>
    </source>
</evidence>
<dbReference type="Gene3D" id="3.40.50.720">
    <property type="entry name" value="NAD(P)-binding Rossmann-like Domain"/>
    <property type="match status" value="1"/>
</dbReference>
<evidence type="ECO:0000256" key="11">
    <source>
        <dbReference type="ARBA" id="ARBA00074565"/>
    </source>
</evidence>
<evidence type="ECO:0000256" key="8">
    <source>
        <dbReference type="ARBA" id="ARBA00023239"/>
    </source>
</evidence>
<dbReference type="Pfam" id="PF00390">
    <property type="entry name" value="malic"/>
    <property type="match status" value="1"/>
</dbReference>
<gene>
    <name evidence="18" type="primary">maeA</name>
    <name evidence="18" type="ORF">Pla144_04480</name>
</gene>
<keyword evidence="4 14" id="KW-0479">Metal-binding</keyword>
<dbReference type="GO" id="GO:0004470">
    <property type="term" value="F:malic enzyme activity"/>
    <property type="evidence" value="ECO:0007669"/>
    <property type="project" value="InterPro"/>
</dbReference>
<feature type="binding site" evidence="13">
    <location>
        <position position="468"/>
    </location>
    <ligand>
        <name>(S)-malate</name>
        <dbReference type="ChEBI" id="CHEBI:15589"/>
    </ligand>
</feature>
<dbReference type="InterPro" id="IPR036291">
    <property type="entry name" value="NAD(P)-bd_dom_sf"/>
</dbReference>
<dbReference type="GO" id="GO:0043883">
    <property type="term" value="F:malolactic enzyme activity"/>
    <property type="evidence" value="ECO:0007669"/>
    <property type="project" value="UniProtKB-EC"/>
</dbReference>
<sequence>MDIKTTKARLRRAKVVEVSVTGQELLEQPLLNKGTAFSEKERHELGLMGLLPPDIEDIEQQVSRCYEAFGQQTSNLAKHVYLRNLQDENETLFYRLILDHIAEMLPIIYTPVVGEACQKFSHIYRRPRGLFISYPERDHVDEILANCALPGVEVIVVTDGERILGLGDQGAGGMGIPIGKLSLYTAIGGIHPATTLPITLDVGTNNPERLSDPEYIGWRHERITGKEYDDFVETFVTAVMRAFPNVLLQFEDFASKNASPILARYRDRLCTFNDDIQGTAAVTSGTILAAVAATGRALEDQRVVMLGAGSAGIGISYQLVAAMMKEGLSEAEARSRFFVIDSHGLIHDGRTDLAPYKRAFEQKLASLSDWGIAADQEITLLDTVKNAKPSILVGVTGQPGAIGEDVVRSMAENCERPIIFPLSNPTSRCEALPKDVIDWTDGRALIATGSPFDPVPYKGREIPIAQCNNSYIFPAMGLGILAAKASRVTDEMFMAAAIALKDGSQALIDPQAPLLPRLEDLRQIARQIAIAVGAEAQKQGVAEKTTLAELEKRIDEITWSPEYLPFKRHQA</sequence>
<keyword evidence="19" id="KW-1185">Reference proteome</keyword>
<reference evidence="18 19" key="1">
    <citation type="submission" date="2019-02" db="EMBL/GenBank/DDBJ databases">
        <title>Deep-cultivation of Planctomycetes and their phenomic and genomic characterization uncovers novel biology.</title>
        <authorList>
            <person name="Wiegand S."/>
            <person name="Jogler M."/>
            <person name="Boedeker C."/>
            <person name="Pinto D."/>
            <person name="Vollmers J."/>
            <person name="Rivas-Marin E."/>
            <person name="Kohn T."/>
            <person name="Peeters S.H."/>
            <person name="Heuer A."/>
            <person name="Rast P."/>
            <person name="Oberbeckmann S."/>
            <person name="Bunk B."/>
            <person name="Jeske O."/>
            <person name="Meyerdierks A."/>
            <person name="Storesund J.E."/>
            <person name="Kallscheuer N."/>
            <person name="Luecker S."/>
            <person name="Lage O.M."/>
            <person name="Pohl T."/>
            <person name="Merkel B.J."/>
            <person name="Hornburger P."/>
            <person name="Mueller R.-W."/>
            <person name="Bruemmer F."/>
            <person name="Labrenz M."/>
            <person name="Spormann A.M."/>
            <person name="Op Den Camp H."/>
            <person name="Overmann J."/>
            <person name="Amann R."/>
            <person name="Jetten M.S.M."/>
            <person name="Mascher T."/>
            <person name="Medema M.H."/>
            <person name="Devos D.P."/>
            <person name="Kaster A.-K."/>
            <person name="Ovreas L."/>
            <person name="Rohde M."/>
            <person name="Galperin M.Y."/>
            <person name="Jogler C."/>
        </authorList>
    </citation>
    <scope>NUCLEOTIDE SEQUENCE [LARGE SCALE GENOMIC DNA]</scope>
    <source>
        <strain evidence="18 19">Pla144</strain>
    </source>
</reference>
<dbReference type="GO" id="GO:0005829">
    <property type="term" value="C:cytosol"/>
    <property type="evidence" value="ECO:0007669"/>
    <property type="project" value="TreeGrafter"/>
</dbReference>
<keyword evidence="6" id="KW-0520">NAD</keyword>
<dbReference type="PANTHER" id="PTHR23406:SF34">
    <property type="entry name" value="NAD-DEPENDENT MALIC ENZYME, MITOCHONDRIAL"/>
    <property type="match status" value="1"/>
</dbReference>
<evidence type="ECO:0000256" key="14">
    <source>
        <dbReference type="PIRSR" id="PIRSR000106-3"/>
    </source>
</evidence>
<dbReference type="GO" id="GO:0043464">
    <property type="term" value="P:malolactic fermentation"/>
    <property type="evidence" value="ECO:0007669"/>
    <property type="project" value="UniProtKB-ARBA"/>
</dbReference>
<evidence type="ECO:0000256" key="1">
    <source>
        <dbReference type="ARBA" id="ARBA00001936"/>
    </source>
</evidence>
<dbReference type="PIRSF" id="PIRSF000106">
    <property type="entry name" value="ME"/>
    <property type="match status" value="1"/>
</dbReference>
<evidence type="ECO:0000256" key="12">
    <source>
        <dbReference type="PIRSR" id="PIRSR000106-1"/>
    </source>
</evidence>
<organism evidence="18 19">
    <name type="scientific">Bythopirellula polymerisocia</name>
    <dbReference type="NCBI Taxonomy" id="2528003"/>
    <lineage>
        <taxon>Bacteria</taxon>
        <taxon>Pseudomonadati</taxon>
        <taxon>Planctomycetota</taxon>
        <taxon>Planctomycetia</taxon>
        <taxon>Pirellulales</taxon>
        <taxon>Lacipirellulaceae</taxon>
        <taxon>Bythopirellula</taxon>
    </lineage>
</organism>
<evidence type="ECO:0000256" key="6">
    <source>
        <dbReference type="ARBA" id="ARBA00023027"/>
    </source>
</evidence>
<dbReference type="SUPFAM" id="SSF51735">
    <property type="entry name" value="NAD(P)-binding Rossmann-fold domains"/>
    <property type="match status" value="1"/>
</dbReference>
<protein>
    <recommendedName>
        <fullName evidence="11">Malolactic enzyme</fullName>
        <ecNumber evidence="10">4.1.1.101</ecNumber>
    </recommendedName>
</protein>
<comment type="similarity">
    <text evidence="2 15">Belongs to the malic enzymes family.</text>
</comment>
<comment type="caution">
    <text evidence="18">The sequence shown here is derived from an EMBL/GenBank/DDBJ whole genome shotgun (WGS) entry which is preliminary data.</text>
</comment>
<dbReference type="SMART" id="SM01274">
    <property type="entry name" value="malic"/>
    <property type="match status" value="1"/>
</dbReference>
<keyword evidence="8" id="KW-0456">Lyase</keyword>
<dbReference type="NCBIfam" id="NF010052">
    <property type="entry name" value="PRK13529.1"/>
    <property type="match status" value="1"/>
</dbReference>
<dbReference type="InterPro" id="IPR012301">
    <property type="entry name" value="Malic_N_dom"/>
</dbReference>
<feature type="domain" description="Malic enzyme NAD-binding" evidence="16">
    <location>
        <begin position="276"/>
        <end position="537"/>
    </location>
</feature>
<dbReference type="GO" id="GO:0051287">
    <property type="term" value="F:NAD binding"/>
    <property type="evidence" value="ECO:0007669"/>
    <property type="project" value="InterPro"/>
</dbReference>
<dbReference type="InterPro" id="IPR001891">
    <property type="entry name" value="Malic_OxRdtase"/>
</dbReference>
<dbReference type="OrthoDB" id="3314528at2"/>
<comment type="cofactor">
    <cofactor evidence="14">
        <name>Mg(2+)</name>
        <dbReference type="ChEBI" id="CHEBI:18420"/>
    </cofactor>
    <cofactor evidence="14">
        <name>Mn(2+)</name>
        <dbReference type="ChEBI" id="CHEBI:29035"/>
    </cofactor>
    <text evidence="14">Divalent metal cations. Prefers magnesium or manganese.</text>
</comment>
<comment type="cofactor">
    <cofactor evidence="1">
        <name>Mn(2+)</name>
        <dbReference type="ChEBI" id="CHEBI:29035"/>
    </cofactor>
</comment>
<dbReference type="EMBL" id="SJPS01000001">
    <property type="protein sequence ID" value="TWU29669.1"/>
    <property type="molecule type" value="Genomic_DNA"/>
</dbReference>
<feature type="domain" description="Malic enzyme N-terminal" evidence="17">
    <location>
        <begin position="86"/>
        <end position="266"/>
    </location>
</feature>
<evidence type="ECO:0000256" key="7">
    <source>
        <dbReference type="ARBA" id="ARBA00023211"/>
    </source>
</evidence>
<feature type="active site" description="Proton acceptor" evidence="12">
    <location>
        <position position="180"/>
    </location>
</feature>
<dbReference type="GO" id="GO:0016616">
    <property type="term" value="F:oxidoreductase activity, acting on the CH-OH group of donors, NAD or NADP as acceptor"/>
    <property type="evidence" value="ECO:0007669"/>
    <property type="project" value="InterPro"/>
</dbReference>
<keyword evidence="5 18" id="KW-0560">Oxidoreductase</keyword>
<feature type="binding site" evidence="14">
    <location>
        <position position="252"/>
    </location>
    <ligand>
        <name>a divalent metal cation</name>
        <dbReference type="ChEBI" id="CHEBI:60240"/>
    </ligand>
</feature>
<proteinExistence type="inferred from homology"/>
<feature type="binding site" evidence="13">
    <location>
        <position position="424"/>
    </location>
    <ligand>
        <name>(S)-malate</name>
        <dbReference type="ChEBI" id="CHEBI:15589"/>
    </ligand>
</feature>
<feature type="binding site" evidence="14">
    <location>
        <position position="251"/>
    </location>
    <ligand>
        <name>a divalent metal cation</name>
        <dbReference type="ChEBI" id="CHEBI:60240"/>
    </ligand>
</feature>
<accession>A0A5C6D4A1</accession>
<comment type="subunit">
    <text evidence="3">Homodimer.</text>
</comment>
<evidence type="ECO:0000256" key="13">
    <source>
        <dbReference type="PIRSR" id="PIRSR000106-2"/>
    </source>
</evidence>
<dbReference type="RefSeq" id="WP_146447661.1">
    <property type="nucleotide sequence ID" value="NZ_SJPS01000001.1"/>
</dbReference>
<dbReference type="InterPro" id="IPR046346">
    <property type="entry name" value="Aminoacid_DH-like_N_sf"/>
</dbReference>
<dbReference type="FunFam" id="3.40.50.720:FF:000182">
    <property type="entry name" value="NAD-dependent malic enzyme"/>
    <property type="match status" value="1"/>
</dbReference>
<dbReference type="Proteomes" id="UP000318437">
    <property type="component" value="Unassembled WGS sequence"/>
</dbReference>
<keyword evidence="7" id="KW-0464">Manganese</keyword>
<dbReference type="InterPro" id="IPR012302">
    <property type="entry name" value="Malic_NAD-bd"/>
</dbReference>
<feature type="binding site" evidence="13">
    <location>
        <position position="162"/>
    </location>
    <ligand>
        <name>(S)-malate</name>
        <dbReference type="ChEBI" id="CHEBI:15589"/>
    </ligand>
</feature>
<dbReference type="PANTHER" id="PTHR23406">
    <property type="entry name" value="MALIC ENZYME-RELATED"/>
    <property type="match status" value="1"/>
</dbReference>
<feature type="active site" description="Proton donor" evidence="12">
    <location>
        <position position="109"/>
    </location>
</feature>
<evidence type="ECO:0000256" key="5">
    <source>
        <dbReference type="ARBA" id="ARBA00023002"/>
    </source>
</evidence>
<evidence type="ECO:0000256" key="10">
    <source>
        <dbReference type="ARBA" id="ARBA00066983"/>
    </source>
</evidence>
<evidence type="ECO:0000259" key="16">
    <source>
        <dbReference type="SMART" id="SM00919"/>
    </source>
</evidence>
<dbReference type="FunFam" id="3.40.50.10380:FF:000001">
    <property type="entry name" value="NAD-dependent malic enzyme"/>
    <property type="match status" value="1"/>
</dbReference>
<evidence type="ECO:0000256" key="15">
    <source>
        <dbReference type="RuleBase" id="RU003427"/>
    </source>
</evidence>
<name>A0A5C6D4A1_9BACT</name>
<dbReference type="AlphaFoldDB" id="A0A5C6D4A1"/>
<dbReference type="PRINTS" id="PR00072">
    <property type="entry name" value="MALOXRDTASE"/>
</dbReference>
<dbReference type="EC" id="4.1.1.101" evidence="10"/>
<dbReference type="Gene3D" id="3.40.50.10380">
    <property type="entry name" value="Malic enzyme, N-terminal domain"/>
    <property type="match status" value="1"/>
</dbReference>
<evidence type="ECO:0000313" key="18">
    <source>
        <dbReference type="EMBL" id="TWU29669.1"/>
    </source>
</evidence>
<dbReference type="GO" id="GO:0046872">
    <property type="term" value="F:metal ion binding"/>
    <property type="evidence" value="ECO:0007669"/>
    <property type="project" value="UniProtKB-KW"/>
</dbReference>
<evidence type="ECO:0000256" key="9">
    <source>
        <dbReference type="ARBA" id="ARBA00051739"/>
    </source>
</evidence>
<dbReference type="SUPFAM" id="SSF53223">
    <property type="entry name" value="Aminoacid dehydrogenase-like, N-terminal domain"/>
    <property type="match status" value="1"/>
</dbReference>
<evidence type="ECO:0000256" key="2">
    <source>
        <dbReference type="ARBA" id="ARBA00008785"/>
    </source>
</evidence>
<evidence type="ECO:0000313" key="19">
    <source>
        <dbReference type="Proteomes" id="UP000318437"/>
    </source>
</evidence>
<dbReference type="GO" id="GO:0006108">
    <property type="term" value="P:malate metabolic process"/>
    <property type="evidence" value="ECO:0007669"/>
    <property type="project" value="TreeGrafter"/>
</dbReference>
<evidence type="ECO:0000256" key="4">
    <source>
        <dbReference type="ARBA" id="ARBA00022723"/>
    </source>
</evidence>
<dbReference type="Pfam" id="PF03949">
    <property type="entry name" value="Malic_M"/>
    <property type="match status" value="1"/>
</dbReference>